<feature type="domain" description="PBZ-type" evidence="1">
    <location>
        <begin position="182"/>
        <end position="204"/>
    </location>
</feature>
<dbReference type="OrthoDB" id="10256774at2759"/>
<evidence type="ECO:0000313" key="4">
    <source>
        <dbReference type="Proteomes" id="UP000663829"/>
    </source>
</evidence>
<evidence type="ECO:0000313" key="3">
    <source>
        <dbReference type="EMBL" id="CAF3866264.1"/>
    </source>
</evidence>
<dbReference type="Proteomes" id="UP000663829">
    <property type="component" value="Unassembled WGS sequence"/>
</dbReference>
<proteinExistence type="predicted"/>
<dbReference type="AlphaFoldDB" id="A0A814P150"/>
<gene>
    <name evidence="2" type="ORF">GPM918_LOCUS18762</name>
    <name evidence="3" type="ORF">SRO942_LOCUS18761</name>
</gene>
<dbReference type="InterPro" id="IPR019406">
    <property type="entry name" value="APLF_PBZ"/>
</dbReference>
<sequence length="204" mass="22625">MSALNNCENFVNSYNAPDLKIPKGGGYKGVLEMLLKKGPDQRSTAEAALKGLKQHSIYAEFVKAPEGKFYKVDDVCDLRLSDDVRRELANDGSAFAQQPVTTASITTAAEKMTASSNKKRSEYPYGKYCNRATHRKEYAHPDDKDYLSSISASASVAPTTADKPREATGLTGFLTTKTYGEKPLCPYGDKCQRQNEIHLRDYRH</sequence>
<name>A0A814P150_9BILA</name>
<organism evidence="2 4">
    <name type="scientific">Didymodactylos carnosus</name>
    <dbReference type="NCBI Taxonomy" id="1234261"/>
    <lineage>
        <taxon>Eukaryota</taxon>
        <taxon>Metazoa</taxon>
        <taxon>Spiralia</taxon>
        <taxon>Gnathifera</taxon>
        <taxon>Rotifera</taxon>
        <taxon>Eurotatoria</taxon>
        <taxon>Bdelloidea</taxon>
        <taxon>Philodinida</taxon>
        <taxon>Philodinidae</taxon>
        <taxon>Didymodactylos</taxon>
    </lineage>
</organism>
<evidence type="ECO:0000313" key="2">
    <source>
        <dbReference type="EMBL" id="CAF1101327.1"/>
    </source>
</evidence>
<dbReference type="EMBL" id="CAJOBC010005516">
    <property type="protein sequence ID" value="CAF3866264.1"/>
    <property type="molecule type" value="Genomic_DNA"/>
</dbReference>
<dbReference type="EMBL" id="CAJNOQ010005515">
    <property type="protein sequence ID" value="CAF1101327.1"/>
    <property type="molecule type" value="Genomic_DNA"/>
</dbReference>
<accession>A0A814P150</accession>
<dbReference type="Pfam" id="PF10283">
    <property type="entry name" value="zf-CCHH"/>
    <property type="match status" value="1"/>
</dbReference>
<reference evidence="2" key="1">
    <citation type="submission" date="2021-02" db="EMBL/GenBank/DDBJ databases">
        <authorList>
            <person name="Nowell W R."/>
        </authorList>
    </citation>
    <scope>NUCLEOTIDE SEQUENCE</scope>
</reference>
<dbReference type="Proteomes" id="UP000681722">
    <property type="component" value="Unassembled WGS sequence"/>
</dbReference>
<evidence type="ECO:0000259" key="1">
    <source>
        <dbReference type="Pfam" id="PF10283"/>
    </source>
</evidence>
<keyword evidence="4" id="KW-1185">Reference proteome</keyword>
<comment type="caution">
    <text evidence="2">The sequence shown here is derived from an EMBL/GenBank/DDBJ whole genome shotgun (WGS) entry which is preliminary data.</text>
</comment>
<protein>
    <recommendedName>
        <fullName evidence="1">PBZ-type domain-containing protein</fullName>
    </recommendedName>
</protein>